<dbReference type="HAMAP" id="MF_01060">
    <property type="entry name" value="Peripl_trehalase"/>
    <property type="match status" value="1"/>
</dbReference>
<evidence type="ECO:0000313" key="7">
    <source>
        <dbReference type="Proteomes" id="UP000296159"/>
    </source>
</evidence>
<dbReference type="InterPro" id="IPR001661">
    <property type="entry name" value="Glyco_hydro_37"/>
</dbReference>
<dbReference type="NCBIfam" id="NF009773">
    <property type="entry name" value="PRK13270.1"/>
    <property type="match status" value="1"/>
</dbReference>
<feature type="binding site" evidence="5">
    <location>
        <position position="167"/>
    </location>
    <ligand>
        <name>substrate</name>
    </ligand>
</feature>
<dbReference type="GO" id="GO:0071474">
    <property type="term" value="P:cellular hyperosmotic response"/>
    <property type="evidence" value="ECO:0007669"/>
    <property type="project" value="InterPro"/>
</dbReference>
<dbReference type="PANTHER" id="PTHR23403:SF1">
    <property type="entry name" value="TREHALASE"/>
    <property type="match status" value="1"/>
</dbReference>
<keyword evidence="3 5" id="KW-0378">Hydrolase</keyword>
<accession>A0A2U1TM39</accession>
<dbReference type="Gene3D" id="1.50.10.10">
    <property type="match status" value="1"/>
</dbReference>
<dbReference type="InterPro" id="IPR012341">
    <property type="entry name" value="6hp_glycosidase-like_sf"/>
</dbReference>
<comment type="caution">
    <text evidence="6">The sequence shown here is derived from an EMBL/GenBank/DDBJ whole genome shotgun (WGS) entry which is preliminary data.</text>
</comment>
<evidence type="ECO:0000256" key="4">
    <source>
        <dbReference type="ARBA" id="ARBA00023295"/>
    </source>
</evidence>
<feature type="signal peptide" evidence="5">
    <location>
        <begin position="1"/>
        <end position="30"/>
    </location>
</feature>
<keyword evidence="4 5" id="KW-0326">Glycosidase</keyword>
<evidence type="ECO:0000256" key="2">
    <source>
        <dbReference type="ARBA" id="ARBA00022764"/>
    </source>
</evidence>
<dbReference type="InterPro" id="IPR008928">
    <property type="entry name" value="6-hairpin_glycosidase_sf"/>
</dbReference>
<dbReference type="RefSeq" id="WP_136168503.1">
    <property type="nucleotide sequence ID" value="NZ_KZ819099.1"/>
</dbReference>
<dbReference type="InterPro" id="IPR023720">
    <property type="entry name" value="Trehalase_periplasmic"/>
</dbReference>
<keyword evidence="2 5" id="KW-0574">Periplasm</keyword>
<sequence precursor="true">MFSVSPRGIKTSLPPLALALSLGISFSTLAAAAPATEQATTISRAGAAVAAPQPPDMLLGPLFSDVQRAKLFPDQKTFADAVPNRDPAAILDAYTRQKPSPGFDLQRFVESNFTLPQEGEAYVPPAGQTLRQHIDGLWSVLTRTTRQVKAYDSLLPLPHSYVVPGGRFREIYYWDSYFTMLGLAESGNWTLVRNMTDNFAHEIDRYGHIPNGNRSYYLSRSQPPFFSFMVELLAQNQGDKVYAHYLPQLKKEYHYWMRGSVGLPNGQAVDRVVRLDDGSVLNRYWDERDTPRTESYMEDITTASQAADRPAAEVYRHLRAGAASGWDFSSRWLREPRDLSTIHTTDIIPVDLNSLLFHLEQTMARGAEAAGNQGEAAHFLRVADERRQAVNRYLWNQQDGYYSDYDWRRKAITQPITAASVFPLYVNIAPRDRAAATGEAVRKQLLKEGGLTTTTINTGQQWDAPNGWAPLQWVAVEGFRRYGQDALAQAIGTRFLANVQKLYDAEHKLVEKYVVEGAGFGSGGGGGEYALQDGFGWTNGVTLKLMARYCDAVPSCQREERSASERAAAQ</sequence>
<dbReference type="PANTHER" id="PTHR23403">
    <property type="entry name" value="TREHALASE"/>
    <property type="match status" value="1"/>
</dbReference>
<dbReference type="GO" id="GO:0004555">
    <property type="term" value="F:alpha,alpha-trehalase activity"/>
    <property type="evidence" value="ECO:0007669"/>
    <property type="project" value="UniProtKB-UniRule"/>
</dbReference>
<evidence type="ECO:0000256" key="3">
    <source>
        <dbReference type="ARBA" id="ARBA00022801"/>
    </source>
</evidence>
<feature type="active site" description="Proton donor/acceptor" evidence="5">
    <location>
        <position position="327"/>
    </location>
</feature>
<dbReference type="GO" id="GO:0042597">
    <property type="term" value="C:periplasmic space"/>
    <property type="evidence" value="ECO:0007669"/>
    <property type="project" value="UniProtKB-SubCell"/>
</dbReference>
<feature type="binding site" evidence="5">
    <location>
        <begin position="174"/>
        <end position="175"/>
    </location>
    <ligand>
        <name>substrate</name>
    </ligand>
</feature>
<dbReference type="FunFam" id="1.50.10.10:FF:000003">
    <property type="entry name" value="Cytoplasmic trehalase"/>
    <property type="match status" value="1"/>
</dbReference>
<dbReference type="NCBIfam" id="NF009774">
    <property type="entry name" value="PRK13271.1"/>
    <property type="match status" value="1"/>
</dbReference>
<dbReference type="AlphaFoldDB" id="A0A2U1TM39"/>
<feature type="binding site" evidence="5">
    <location>
        <position position="211"/>
    </location>
    <ligand>
        <name>substrate</name>
    </ligand>
</feature>
<dbReference type="PROSITE" id="PS00927">
    <property type="entry name" value="TREHALASE_1"/>
    <property type="match status" value="1"/>
</dbReference>
<dbReference type="EC" id="3.2.1.28" evidence="5"/>
<comment type="subcellular location">
    <subcellularLocation>
        <location evidence="5">Periplasm</location>
    </subcellularLocation>
</comment>
<dbReference type="GO" id="GO:0005993">
    <property type="term" value="P:trehalose catabolic process"/>
    <property type="evidence" value="ECO:0007669"/>
    <property type="project" value="InterPro"/>
</dbReference>
<organism evidence="6 7">
    <name type="scientific">Brenneria corticis</name>
    <dbReference type="NCBI Taxonomy" id="2173106"/>
    <lineage>
        <taxon>Bacteria</taxon>
        <taxon>Pseudomonadati</taxon>
        <taxon>Pseudomonadota</taxon>
        <taxon>Gammaproteobacteria</taxon>
        <taxon>Enterobacterales</taxon>
        <taxon>Pectobacteriaceae</taxon>
        <taxon>Brenneria</taxon>
    </lineage>
</organism>
<feature type="binding site" evidence="5">
    <location>
        <begin position="220"/>
        <end position="222"/>
    </location>
    <ligand>
        <name>substrate</name>
    </ligand>
</feature>
<dbReference type="Proteomes" id="UP000296159">
    <property type="component" value="Unassembled WGS sequence"/>
</dbReference>
<name>A0A2U1TM39_9GAMM</name>
<gene>
    <name evidence="5 6" type="primary">treA</name>
    <name evidence="6" type="ORF">DDT56_21995</name>
</gene>
<dbReference type="PRINTS" id="PR00744">
    <property type="entry name" value="GLHYDRLASE37"/>
</dbReference>
<evidence type="ECO:0000313" key="6">
    <source>
        <dbReference type="EMBL" id="PWC10488.1"/>
    </source>
</evidence>
<comment type="function">
    <text evidence="5">Provides the cells with the ability to utilize trehalose at high osmolarity by splitting it into glucose molecules that can subsequently be taken up by the phosphotransferase-mediated uptake system.</text>
</comment>
<keyword evidence="7" id="KW-1185">Reference proteome</keyword>
<dbReference type="SUPFAM" id="SSF48208">
    <property type="entry name" value="Six-hairpin glycosidases"/>
    <property type="match status" value="1"/>
</dbReference>
<dbReference type="EMBL" id="QDKH01000037">
    <property type="protein sequence ID" value="PWC10488.1"/>
    <property type="molecule type" value="Genomic_DNA"/>
</dbReference>
<dbReference type="PROSITE" id="PS00928">
    <property type="entry name" value="TREHALASE_2"/>
    <property type="match status" value="1"/>
</dbReference>
<keyword evidence="1 5" id="KW-0732">Signal</keyword>
<feature type="binding site" evidence="5">
    <location>
        <position position="528"/>
    </location>
    <ligand>
        <name>substrate</name>
    </ligand>
</feature>
<dbReference type="InterPro" id="IPR018232">
    <property type="entry name" value="Glyco_hydro_37_CS"/>
</dbReference>
<reference evidence="6 7" key="1">
    <citation type="submission" date="2018-04" db="EMBL/GenBank/DDBJ databases">
        <title>Brenneria corticis sp.nov.</title>
        <authorList>
            <person name="Li Y."/>
        </authorList>
    </citation>
    <scope>NUCLEOTIDE SEQUENCE [LARGE SCALE GENOMIC DNA]</scope>
    <source>
        <strain evidence="6 7">CFCC 11842</strain>
    </source>
</reference>
<dbReference type="Pfam" id="PF01204">
    <property type="entry name" value="Trehalase"/>
    <property type="match status" value="1"/>
</dbReference>
<evidence type="ECO:0000256" key="5">
    <source>
        <dbReference type="HAMAP-Rule" id="MF_01060"/>
    </source>
</evidence>
<comment type="caution">
    <text evidence="5">Lacks conserved residue(s) required for the propagation of feature annotation.</text>
</comment>
<proteinExistence type="inferred from homology"/>
<feature type="binding site" evidence="5">
    <location>
        <position position="325"/>
    </location>
    <ligand>
        <name>substrate</name>
    </ligand>
</feature>
<comment type="catalytic activity">
    <reaction evidence="5">
        <text>alpha,alpha-trehalose + H2O = alpha-D-glucose + beta-D-glucose</text>
        <dbReference type="Rhea" id="RHEA:32675"/>
        <dbReference type="ChEBI" id="CHEBI:15377"/>
        <dbReference type="ChEBI" id="CHEBI:15903"/>
        <dbReference type="ChEBI" id="CHEBI:16551"/>
        <dbReference type="ChEBI" id="CHEBI:17925"/>
        <dbReference type="EC" id="3.2.1.28"/>
    </reaction>
</comment>
<comment type="similarity">
    <text evidence="5">Belongs to the glycosyl hydrolase 37 family.</text>
</comment>
<protein>
    <recommendedName>
        <fullName evidence="5">Periplasmic trehalase</fullName>
        <ecNumber evidence="5">3.2.1.28</ecNumber>
    </recommendedName>
    <alternativeName>
        <fullName evidence="5">Alpha,alpha-trehalase</fullName>
    </alternativeName>
    <alternativeName>
        <fullName evidence="5">Alpha,alpha-trehalose glucohydrolase</fullName>
    </alternativeName>
</protein>
<feature type="chain" id="PRO_5015792756" description="Periplasmic trehalase" evidence="5">
    <location>
        <begin position="31"/>
        <end position="570"/>
    </location>
</feature>
<evidence type="ECO:0000256" key="1">
    <source>
        <dbReference type="ARBA" id="ARBA00022729"/>
    </source>
</evidence>
<comment type="subunit">
    <text evidence="5">Monomer.</text>
</comment>
<feature type="active site" description="Proton donor/acceptor" evidence="5">
    <location>
        <position position="511"/>
    </location>
</feature>